<sequence>MGSNSWDTQSPVGDLSDLSRADLVDLLGAACAALAARSARDDDMEFALRARASCSRVTERLSALNLDWLGIIDAQNGWAGDGSRSAAAWLARQDHITYRDARRQVNTARTLRSVLPATADAARAGTIPLTNAYLIANTANTSARVAALHATSEGADSTLPAPEPLADPTSDTDQAATTSVADPPSTCEEQLIAMASLFEPQVMRRITEHFALVADPDQADRAYRERTRREYLEISHTLDGYHLTGFLTHANGQLIKATLTAINNTLIATTPSSTADSGGLADSSSSESSPVAVSNANNGRQTASVLGAEEPDPLGTKPLFTAGQRNAIALTAMAHLAAGRPILENKTPTPAAVGTDMPSGQDTSSSADRRVQTHLTVTVSYTELCHVMRGYEDLMAAESTGKVSRHGASPPIADQRAQTLFDHNGPPLPGSAGGQSRPLPQDLHTLISRPPAHWADGTGPIPHSVLRWIATTGTINRVIFGPDSQILNLGRSARVLTGNRRRAIIARDRTCVWPTCDAPPQLCEVHHATVHWADGGHTSTLTGALLCYWHHNHCDRNNIAMRRINGAWHFGPPGSYSPTAQWQPIE</sequence>
<dbReference type="AlphaFoldDB" id="A0A542SQD6"/>
<evidence type="ECO:0000259" key="2">
    <source>
        <dbReference type="Pfam" id="PF02720"/>
    </source>
</evidence>
<feature type="region of interest" description="Disordered" evidence="1">
    <location>
        <begin position="271"/>
        <end position="297"/>
    </location>
</feature>
<organism evidence="3 4">
    <name type="scientific">Rarobacter incanus</name>
    <dbReference type="NCBI Taxonomy" id="153494"/>
    <lineage>
        <taxon>Bacteria</taxon>
        <taxon>Bacillati</taxon>
        <taxon>Actinomycetota</taxon>
        <taxon>Actinomycetes</taxon>
        <taxon>Micrococcales</taxon>
        <taxon>Rarobacteraceae</taxon>
        <taxon>Rarobacter</taxon>
    </lineage>
</organism>
<feature type="compositionally biased region" description="Low complexity" evidence="1">
    <location>
        <begin position="272"/>
        <end position="297"/>
    </location>
</feature>
<feature type="compositionally biased region" description="Polar residues" evidence="1">
    <location>
        <begin position="169"/>
        <end position="180"/>
    </location>
</feature>
<dbReference type="EMBL" id="VFNV01000001">
    <property type="protein sequence ID" value="TQK76798.1"/>
    <property type="molecule type" value="Genomic_DNA"/>
</dbReference>
<protein>
    <submittedName>
        <fullName evidence="3">Uncharacterized protein DUF222</fullName>
    </submittedName>
</protein>
<name>A0A542SQD6_9MICO</name>
<feature type="region of interest" description="Disordered" evidence="1">
    <location>
        <begin position="153"/>
        <end position="183"/>
    </location>
</feature>
<feature type="region of interest" description="Disordered" evidence="1">
    <location>
        <begin position="344"/>
        <end position="370"/>
    </location>
</feature>
<comment type="caution">
    <text evidence="3">The sequence shown here is derived from an EMBL/GenBank/DDBJ whole genome shotgun (WGS) entry which is preliminary data.</text>
</comment>
<dbReference type="OrthoDB" id="5176970at2"/>
<evidence type="ECO:0000313" key="3">
    <source>
        <dbReference type="EMBL" id="TQK76798.1"/>
    </source>
</evidence>
<feature type="domain" description="DUF222" evidence="2">
    <location>
        <begin position="49"/>
        <end position="147"/>
    </location>
</feature>
<gene>
    <name evidence="3" type="ORF">FB389_1489</name>
</gene>
<dbReference type="RefSeq" id="WP_142112318.1">
    <property type="nucleotide sequence ID" value="NZ_BAAATB010000010.1"/>
</dbReference>
<dbReference type="InterPro" id="IPR003870">
    <property type="entry name" value="DUF222"/>
</dbReference>
<dbReference type="Proteomes" id="UP000316181">
    <property type="component" value="Unassembled WGS sequence"/>
</dbReference>
<evidence type="ECO:0000256" key="1">
    <source>
        <dbReference type="SAM" id="MobiDB-lite"/>
    </source>
</evidence>
<accession>A0A542SQD6</accession>
<keyword evidence="4" id="KW-1185">Reference proteome</keyword>
<dbReference type="Pfam" id="PF02720">
    <property type="entry name" value="DUF222"/>
    <property type="match status" value="1"/>
</dbReference>
<proteinExistence type="predicted"/>
<reference evidence="3 4" key="1">
    <citation type="submission" date="2019-06" db="EMBL/GenBank/DDBJ databases">
        <title>Sequencing the genomes of 1000 actinobacteria strains.</title>
        <authorList>
            <person name="Klenk H.-P."/>
        </authorList>
    </citation>
    <scope>NUCLEOTIDE SEQUENCE [LARGE SCALE GENOMIC DNA]</scope>
    <source>
        <strain evidence="3 4">DSM 10596</strain>
    </source>
</reference>
<evidence type="ECO:0000313" key="4">
    <source>
        <dbReference type="Proteomes" id="UP000316181"/>
    </source>
</evidence>